<dbReference type="Gene3D" id="3.40.50.150">
    <property type="entry name" value="Vaccinia Virus protein VP39"/>
    <property type="match status" value="1"/>
</dbReference>
<dbReference type="InterPro" id="IPR029063">
    <property type="entry name" value="SAM-dependent_MTases_sf"/>
</dbReference>
<proteinExistence type="predicted"/>
<dbReference type="CDD" id="cd02440">
    <property type="entry name" value="AdoMet_MTases"/>
    <property type="match status" value="1"/>
</dbReference>
<keyword evidence="2" id="KW-0489">Methyltransferase</keyword>
<gene>
    <name evidence="2" type="ORF">HA520_13735</name>
</gene>
<evidence type="ECO:0000313" key="2">
    <source>
        <dbReference type="EMBL" id="NHN78327.1"/>
    </source>
</evidence>
<feature type="domain" description="Methyltransferase type 11" evidence="1">
    <location>
        <begin position="120"/>
        <end position="168"/>
    </location>
</feature>
<dbReference type="Proteomes" id="UP000736384">
    <property type="component" value="Unassembled WGS sequence"/>
</dbReference>
<sequence>MRMLLPKLPRWAKPPLRRTRNIIKALSHYGKGRYCPVCGKSSRRFKPFGRVVREDAQCAHCGALERHRFVWLFFQKNTNIFDGKPKKILHVAPEPCFESIFKDRLGSNYLTADLFNPRAMIKMDICDIQYPDRSFDVIYCSHVLEHVLDDKRAMREFFRVLNSNGWAILNVPISSEKTFEDPSIVDPKERLKAFGQEDHVRHYGPDYVERLRDSGFTVETTKVADLASSDEAVRMGLTQASGEIYYCTK</sequence>
<reference evidence="2" key="1">
    <citation type="submission" date="2020-03" db="EMBL/GenBank/DDBJ databases">
        <title>Genome assembly of Azotobacter chroococcum W5.</title>
        <authorList>
            <person name="Kannepalli A."/>
        </authorList>
    </citation>
    <scope>NUCLEOTIDE SEQUENCE</scope>
    <source>
        <strain evidence="2">W5</strain>
    </source>
</reference>
<evidence type="ECO:0000313" key="3">
    <source>
        <dbReference type="Proteomes" id="UP000736384"/>
    </source>
</evidence>
<dbReference type="Pfam" id="PF08241">
    <property type="entry name" value="Methyltransf_11"/>
    <property type="match status" value="1"/>
</dbReference>
<keyword evidence="2" id="KW-0808">Transferase</keyword>
<dbReference type="InterPro" id="IPR013216">
    <property type="entry name" value="Methyltransf_11"/>
</dbReference>
<name>A0AA43Z8I4_9GAMM</name>
<dbReference type="AlphaFoldDB" id="A0AA43Z8I4"/>
<protein>
    <submittedName>
        <fullName evidence="2">Methyltransferase domain-containing protein</fullName>
    </submittedName>
</protein>
<organism evidence="2 3">
    <name type="scientific">Azotobacter chroococcum</name>
    <dbReference type="NCBI Taxonomy" id="353"/>
    <lineage>
        <taxon>Bacteria</taxon>
        <taxon>Pseudomonadati</taxon>
        <taxon>Pseudomonadota</taxon>
        <taxon>Gammaproteobacteria</taxon>
        <taxon>Pseudomonadales</taxon>
        <taxon>Pseudomonadaceae</taxon>
        <taxon>Azotobacter</taxon>
    </lineage>
</organism>
<dbReference type="EMBL" id="JAAPAP010000010">
    <property type="protein sequence ID" value="NHN78327.1"/>
    <property type="molecule type" value="Genomic_DNA"/>
</dbReference>
<dbReference type="RefSeq" id="WP_131341523.1">
    <property type="nucleotide sequence ID" value="NZ_JAAPAP010000010.1"/>
</dbReference>
<evidence type="ECO:0000259" key="1">
    <source>
        <dbReference type="Pfam" id="PF08241"/>
    </source>
</evidence>
<dbReference type="GO" id="GO:0032259">
    <property type="term" value="P:methylation"/>
    <property type="evidence" value="ECO:0007669"/>
    <property type="project" value="UniProtKB-KW"/>
</dbReference>
<accession>A0AA43Z8I4</accession>
<dbReference type="SUPFAM" id="SSF53335">
    <property type="entry name" value="S-adenosyl-L-methionine-dependent methyltransferases"/>
    <property type="match status" value="1"/>
</dbReference>
<comment type="caution">
    <text evidence="2">The sequence shown here is derived from an EMBL/GenBank/DDBJ whole genome shotgun (WGS) entry which is preliminary data.</text>
</comment>
<dbReference type="GO" id="GO:0008757">
    <property type="term" value="F:S-adenosylmethionine-dependent methyltransferase activity"/>
    <property type="evidence" value="ECO:0007669"/>
    <property type="project" value="InterPro"/>
</dbReference>